<reference evidence="7 8" key="1">
    <citation type="submission" date="2016-10" db="EMBL/GenBank/DDBJ databases">
        <authorList>
            <person name="de Groot N.N."/>
        </authorList>
    </citation>
    <scope>NUCLEOTIDE SEQUENCE [LARGE SCALE GENOMIC DNA]</scope>
    <source>
        <strain evidence="7 8">DSM 44778</strain>
    </source>
</reference>
<organism evidence="7 8">
    <name type="scientific">Thermoflavimicrobium dichotomicum</name>
    <dbReference type="NCBI Taxonomy" id="46223"/>
    <lineage>
        <taxon>Bacteria</taxon>
        <taxon>Bacillati</taxon>
        <taxon>Bacillota</taxon>
        <taxon>Bacilli</taxon>
        <taxon>Bacillales</taxon>
        <taxon>Thermoactinomycetaceae</taxon>
        <taxon>Thermoflavimicrobium</taxon>
    </lineage>
</organism>
<dbReference type="SUPFAM" id="SSF51230">
    <property type="entry name" value="Single hybrid motif"/>
    <property type="match status" value="1"/>
</dbReference>
<evidence type="ECO:0000256" key="3">
    <source>
        <dbReference type="ARBA" id="ARBA00022823"/>
    </source>
</evidence>
<dbReference type="InterPro" id="IPR000089">
    <property type="entry name" value="Biotin_lipoyl"/>
</dbReference>
<dbReference type="PANTHER" id="PTHR23151:SF90">
    <property type="entry name" value="DIHYDROLIPOYLLYSINE-RESIDUE ACETYLTRANSFERASE COMPONENT OF PYRUVATE DEHYDROGENASE COMPLEX, MITOCHONDRIAL-RELATED"/>
    <property type="match status" value="1"/>
</dbReference>
<keyword evidence="4" id="KW-0012">Acyltransferase</keyword>
<dbReference type="GO" id="GO:0016746">
    <property type="term" value="F:acyltransferase activity"/>
    <property type="evidence" value="ECO:0007669"/>
    <property type="project" value="UniProtKB-KW"/>
</dbReference>
<dbReference type="PROSITE" id="PS51826">
    <property type="entry name" value="PSBD"/>
    <property type="match status" value="1"/>
</dbReference>
<dbReference type="Gene3D" id="3.30.559.10">
    <property type="entry name" value="Chloramphenicol acetyltransferase-like domain"/>
    <property type="match status" value="1"/>
</dbReference>
<dbReference type="STRING" id="46223.SAMN05421852_10751"/>
<keyword evidence="7" id="KW-0670">Pyruvate</keyword>
<dbReference type="InterPro" id="IPR023213">
    <property type="entry name" value="CAT-like_dom_sf"/>
</dbReference>
<dbReference type="PROSITE" id="PS00189">
    <property type="entry name" value="LIPOYL"/>
    <property type="match status" value="1"/>
</dbReference>
<proteinExistence type="inferred from homology"/>
<comment type="similarity">
    <text evidence="2 4">Belongs to the 2-oxoacid dehydrogenase family.</text>
</comment>
<dbReference type="Pfam" id="PF00198">
    <property type="entry name" value="2-oxoacid_dh"/>
    <property type="match status" value="1"/>
</dbReference>
<dbReference type="Pfam" id="PF00364">
    <property type="entry name" value="Biotin_lipoyl"/>
    <property type="match status" value="1"/>
</dbReference>
<dbReference type="InterPro" id="IPR045257">
    <property type="entry name" value="E2/Pdx1"/>
</dbReference>
<keyword evidence="3 4" id="KW-0450">Lipoyl</keyword>
<keyword evidence="4 7" id="KW-0808">Transferase</keyword>
<evidence type="ECO:0000256" key="4">
    <source>
        <dbReference type="RuleBase" id="RU003423"/>
    </source>
</evidence>
<accession>A0A1I3Q8L9</accession>
<evidence type="ECO:0000256" key="1">
    <source>
        <dbReference type="ARBA" id="ARBA00001938"/>
    </source>
</evidence>
<dbReference type="Proteomes" id="UP000199545">
    <property type="component" value="Unassembled WGS sequence"/>
</dbReference>
<dbReference type="InterPro" id="IPR004167">
    <property type="entry name" value="PSBD"/>
</dbReference>
<dbReference type="OrthoDB" id="9805770at2"/>
<evidence type="ECO:0000259" key="6">
    <source>
        <dbReference type="PROSITE" id="PS51826"/>
    </source>
</evidence>
<dbReference type="InterPro" id="IPR036625">
    <property type="entry name" value="E3-bd_dom_sf"/>
</dbReference>
<feature type="domain" description="Peripheral subunit-binding (PSBD)" evidence="6">
    <location>
        <begin position="103"/>
        <end position="140"/>
    </location>
</feature>
<dbReference type="PROSITE" id="PS50968">
    <property type="entry name" value="BIOTINYL_LIPOYL"/>
    <property type="match status" value="1"/>
</dbReference>
<comment type="cofactor">
    <cofactor evidence="1 4">
        <name>(R)-lipoate</name>
        <dbReference type="ChEBI" id="CHEBI:83088"/>
    </cofactor>
</comment>
<dbReference type="CDD" id="cd06849">
    <property type="entry name" value="lipoyl_domain"/>
    <property type="match status" value="1"/>
</dbReference>
<evidence type="ECO:0000259" key="5">
    <source>
        <dbReference type="PROSITE" id="PS50968"/>
    </source>
</evidence>
<feature type="domain" description="Lipoyl-binding" evidence="5">
    <location>
        <begin position="2"/>
        <end position="77"/>
    </location>
</feature>
<gene>
    <name evidence="7" type="ORF">SAMN05421852_10751</name>
</gene>
<protein>
    <recommendedName>
        <fullName evidence="4">Dihydrolipoamide acetyltransferase component of pyruvate dehydrogenase complex</fullName>
        <ecNumber evidence="4">2.3.1.-</ecNumber>
    </recommendedName>
</protein>
<dbReference type="GO" id="GO:0045254">
    <property type="term" value="C:pyruvate dehydrogenase complex"/>
    <property type="evidence" value="ECO:0007669"/>
    <property type="project" value="InterPro"/>
</dbReference>
<dbReference type="RefSeq" id="WP_093229623.1">
    <property type="nucleotide sequence ID" value="NZ_FORR01000007.1"/>
</dbReference>
<dbReference type="Pfam" id="PF02817">
    <property type="entry name" value="E3_binding"/>
    <property type="match status" value="1"/>
</dbReference>
<sequence length="401" mass="44741">MTTEIVLPKMGLTMEEAEVLAWEKKVGDFVEKNEVILTIQTDKAALEVEAPADGILQDILVKEGEVVTVGTVLGYISNTEKQDEPVNTLQENDSPVDEPKRIRMSPAARKLARENGIEIEEIRGSGPRGRILLRDVQEAIAQKSLKESKTVTKTVKNTVSETLTTPRGKGKHVPLTRMRKVIAERMTQSFMTVPQFQLKKQVDVTNILRIRNLLVSSFEESIGIRLSMNDFLIQAVALTLKKHPRVNASYIDSDTKPYIYEHDDVNIGLAVAVDDGLVVPVIHHADQMSLAEIAKRRIELIEKAKKGILKPEEMSNGTFTISNLASFEIDEFVAIVNPPETGILAVGQVREQPVVVDNRVEIKPILIVNASFDHRTIDGADGAKFMIDLVQHLQSDRWKIF</sequence>
<dbReference type="GO" id="GO:0006086">
    <property type="term" value="P:pyruvate decarboxylation to acetyl-CoA"/>
    <property type="evidence" value="ECO:0007669"/>
    <property type="project" value="InterPro"/>
</dbReference>
<evidence type="ECO:0000313" key="7">
    <source>
        <dbReference type="EMBL" id="SFJ29912.1"/>
    </source>
</evidence>
<dbReference type="EMBL" id="FORR01000007">
    <property type="protein sequence ID" value="SFJ29912.1"/>
    <property type="molecule type" value="Genomic_DNA"/>
</dbReference>
<dbReference type="Gene3D" id="2.40.50.100">
    <property type="match status" value="1"/>
</dbReference>
<name>A0A1I3Q8L9_9BACL</name>
<dbReference type="PANTHER" id="PTHR23151">
    <property type="entry name" value="DIHYDROLIPOAMIDE ACETYL/SUCCINYL-TRANSFERASE-RELATED"/>
    <property type="match status" value="1"/>
</dbReference>
<dbReference type="InterPro" id="IPR003016">
    <property type="entry name" value="2-oxoA_DH_lipoyl-BS"/>
</dbReference>
<dbReference type="SUPFAM" id="SSF47005">
    <property type="entry name" value="Peripheral subunit-binding domain of 2-oxo acid dehydrogenase complex"/>
    <property type="match status" value="1"/>
</dbReference>
<dbReference type="Gene3D" id="4.10.320.10">
    <property type="entry name" value="E3-binding domain"/>
    <property type="match status" value="1"/>
</dbReference>
<dbReference type="AlphaFoldDB" id="A0A1I3Q8L9"/>
<evidence type="ECO:0000256" key="2">
    <source>
        <dbReference type="ARBA" id="ARBA00007317"/>
    </source>
</evidence>
<keyword evidence="8" id="KW-1185">Reference proteome</keyword>
<evidence type="ECO:0000313" key="8">
    <source>
        <dbReference type="Proteomes" id="UP000199545"/>
    </source>
</evidence>
<dbReference type="EC" id="2.3.1.-" evidence="4"/>
<dbReference type="SUPFAM" id="SSF52777">
    <property type="entry name" value="CoA-dependent acyltransferases"/>
    <property type="match status" value="1"/>
</dbReference>
<dbReference type="InterPro" id="IPR011053">
    <property type="entry name" value="Single_hybrid_motif"/>
</dbReference>
<dbReference type="InterPro" id="IPR001078">
    <property type="entry name" value="2-oxoacid_DH_actylTfrase"/>
</dbReference>